<keyword evidence="10 13" id="KW-0472">Membrane</keyword>
<name>A0A921UE99_SORBI</name>
<comment type="cofactor">
    <cofactor evidence="11">
        <name>heme</name>
        <dbReference type="ChEBI" id="CHEBI:30413"/>
    </cofactor>
</comment>
<dbReference type="Gene3D" id="1.10.630.10">
    <property type="entry name" value="Cytochrome P450"/>
    <property type="match status" value="1"/>
</dbReference>
<dbReference type="GO" id="GO:0020037">
    <property type="term" value="F:heme binding"/>
    <property type="evidence" value="ECO:0007669"/>
    <property type="project" value="InterPro"/>
</dbReference>
<dbReference type="PANTHER" id="PTHR24282">
    <property type="entry name" value="CYTOCHROME P450 FAMILY MEMBER"/>
    <property type="match status" value="1"/>
</dbReference>
<reference evidence="14" key="2">
    <citation type="submission" date="2020-10" db="EMBL/GenBank/DDBJ databases">
        <authorList>
            <person name="Cooper E.A."/>
            <person name="Brenton Z.W."/>
            <person name="Flinn B.S."/>
            <person name="Jenkins J."/>
            <person name="Shu S."/>
            <person name="Flowers D."/>
            <person name="Luo F."/>
            <person name="Wang Y."/>
            <person name="Xia P."/>
            <person name="Barry K."/>
            <person name="Daum C."/>
            <person name="Lipzen A."/>
            <person name="Yoshinaga Y."/>
            <person name="Schmutz J."/>
            <person name="Saski C."/>
            <person name="Vermerris W."/>
            <person name="Kresovich S."/>
        </authorList>
    </citation>
    <scope>NUCLEOTIDE SEQUENCE</scope>
</reference>
<dbReference type="Pfam" id="PF00067">
    <property type="entry name" value="p450"/>
    <property type="match status" value="1"/>
</dbReference>
<keyword evidence="7 12" id="KW-0560">Oxidoreductase</keyword>
<dbReference type="InterPro" id="IPR017972">
    <property type="entry name" value="Cyt_P450_CS"/>
</dbReference>
<accession>A0A921UE99</accession>
<evidence type="ECO:0000256" key="8">
    <source>
        <dbReference type="ARBA" id="ARBA00023004"/>
    </source>
</evidence>
<dbReference type="PROSITE" id="PS00086">
    <property type="entry name" value="CYTOCHROME_P450"/>
    <property type="match status" value="1"/>
</dbReference>
<dbReference type="GO" id="GO:0016020">
    <property type="term" value="C:membrane"/>
    <property type="evidence" value="ECO:0007669"/>
    <property type="project" value="UniProtKB-SubCell"/>
</dbReference>
<evidence type="ECO:0000256" key="13">
    <source>
        <dbReference type="SAM" id="Phobius"/>
    </source>
</evidence>
<evidence type="ECO:0000256" key="3">
    <source>
        <dbReference type="ARBA" id="ARBA00022617"/>
    </source>
</evidence>
<dbReference type="AlphaFoldDB" id="A0A921UE99"/>
<evidence type="ECO:0000313" key="15">
    <source>
        <dbReference type="Proteomes" id="UP000807115"/>
    </source>
</evidence>
<feature type="binding site" description="axial binding residue" evidence="11">
    <location>
        <position position="540"/>
    </location>
    <ligand>
        <name>heme</name>
        <dbReference type="ChEBI" id="CHEBI:30413"/>
    </ligand>
    <ligandPart>
        <name>Fe</name>
        <dbReference type="ChEBI" id="CHEBI:18248"/>
    </ligandPart>
</feature>
<evidence type="ECO:0000256" key="5">
    <source>
        <dbReference type="ARBA" id="ARBA00022723"/>
    </source>
</evidence>
<evidence type="ECO:0000313" key="14">
    <source>
        <dbReference type="EMBL" id="KAG0528474.1"/>
    </source>
</evidence>
<organism evidence="14 15">
    <name type="scientific">Sorghum bicolor</name>
    <name type="common">Sorghum</name>
    <name type="synonym">Sorghum vulgare</name>
    <dbReference type="NCBI Taxonomy" id="4558"/>
    <lineage>
        <taxon>Eukaryota</taxon>
        <taxon>Viridiplantae</taxon>
        <taxon>Streptophyta</taxon>
        <taxon>Embryophyta</taxon>
        <taxon>Tracheophyta</taxon>
        <taxon>Spermatophyta</taxon>
        <taxon>Magnoliopsida</taxon>
        <taxon>Liliopsida</taxon>
        <taxon>Poales</taxon>
        <taxon>Poaceae</taxon>
        <taxon>PACMAD clade</taxon>
        <taxon>Panicoideae</taxon>
        <taxon>Andropogonodae</taxon>
        <taxon>Andropogoneae</taxon>
        <taxon>Sorghinae</taxon>
        <taxon>Sorghum</taxon>
    </lineage>
</organism>
<dbReference type="InterPro" id="IPR036396">
    <property type="entry name" value="Cyt_P450_sf"/>
</dbReference>
<keyword evidence="4 13" id="KW-0812">Transmembrane</keyword>
<evidence type="ECO:0000256" key="1">
    <source>
        <dbReference type="ARBA" id="ARBA00004370"/>
    </source>
</evidence>
<dbReference type="GO" id="GO:0016705">
    <property type="term" value="F:oxidoreductase activity, acting on paired donors, with incorporation or reduction of molecular oxygen"/>
    <property type="evidence" value="ECO:0007669"/>
    <property type="project" value="InterPro"/>
</dbReference>
<reference evidence="14" key="1">
    <citation type="journal article" date="2019" name="BMC Genomics">
        <title>A new reference genome for Sorghum bicolor reveals high levels of sequence similarity between sweet and grain genotypes: implications for the genetics of sugar metabolism.</title>
        <authorList>
            <person name="Cooper E.A."/>
            <person name="Brenton Z.W."/>
            <person name="Flinn B.S."/>
            <person name="Jenkins J."/>
            <person name="Shu S."/>
            <person name="Flowers D."/>
            <person name="Luo F."/>
            <person name="Wang Y."/>
            <person name="Xia P."/>
            <person name="Barry K."/>
            <person name="Daum C."/>
            <person name="Lipzen A."/>
            <person name="Yoshinaga Y."/>
            <person name="Schmutz J."/>
            <person name="Saski C."/>
            <person name="Vermerris W."/>
            <person name="Kresovich S."/>
        </authorList>
    </citation>
    <scope>NUCLEOTIDE SEQUENCE</scope>
</reference>
<evidence type="ECO:0000256" key="6">
    <source>
        <dbReference type="ARBA" id="ARBA00022989"/>
    </source>
</evidence>
<evidence type="ECO:0000256" key="4">
    <source>
        <dbReference type="ARBA" id="ARBA00022692"/>
    </source>
</evidence>
<dbReference type="EMBL" id="CM027684">
    <property type="protein sequence ID" value="KAG0528474.1"/>
    <property type="molecule type" value="Genomic_DNA"/>
</dbReference>
<dbReference type="PANTHER" id="PTHR24282:SF196">
    <property type="entry name" value="CYTOCHROME P450 714C2"/>
    <property type="match status" value="1"/>
</dbReference>
<keyword evidence="9 12" id="KW-0503">Monooxygenase</keyword>
<evidence type="ECO:0000256" key="12">
    <source>
        <dbReference type="RuleBase" id="RU000461"/>
    </source>
</evidence>
<evidence type="ECO:0000256" key="7">
    <source>
        <dbReference type="ARBA" id="ARBA00023002"/>
    </source>
</evidence>
<dbReference type="InterPro" id="IPR001128">
    <property type="entry name" value="Cyt_P450"/>
</dbReference>
<dbReference type="GO" id="GO:0006629">
    <property type="term" value="P:lipid metabolic process"/>
    <property type="evidence" value="ECO:0007669"/>
    <property type="project" value="UniProtKB-ARBA"/>
</dbReference>
<evidence type="ECO:0008006" key="16">
    <source>
        <dbReference type="Google" id="ProtNLM"/>
    </source>
</evidence>
<feature type="transmembrane region" description="Helical" evidence="13">
    <location>
        <begin position="57"/>
        <end position="83"/>
    </location>
</feature>
<dbReference type="SUPFAM" id="SSF48264">
    <property type="entry name" value="Cytochrome P450"/>
    <property type="match status" value="1"/>
</dbReference>
<dbReference type="InterPro" id="IPR050665">
    <property type="entry name" value="Cytochrome_P450_Monooxygen"/>
</dbReference>
<evidence type="ECO:0000256" key="11">
    <source>
        <dbReference type="PIRSR" id="PIRSR602401-1"/>
    </source>
</evidence>
<sequence>MLRLHCCTYGHTHLLSCLSCFFFLVRQPGALSPAFLSRFPAHNHRHKMEHACVSSLRVLWLTLLPAVLICVLLFSYLWTILWLKPERIRQRLRRQGVKGPKPSLLLGNIPEMRRVQKQLAESDHQEQQEAAAGGSHRFSSNYMTALFPYFHHWNRVYGSIYLYSTGNIQSLFVTDPDMVKELANCKSLNLGKPRYLQKQLGALLGTGILTANGDLWAHQRKVIAPHFFMDKVKGMVDLMAESANEMLVSWEDIVDRGGGTAEVVVDEFLRNFSADVISRVAFGSRFSEGKEIFSKIRQLQVAMAKQDIFAALPGSRYLPTQRNREIQKLSASIRDLILDIARRHEEEHDDPPATSSASSSDGLLRSIVEGAKAAAGAFSSCTAEDFIVDNCKNIYFAGHETTSTTAAWCLMLLASHPEWQSRARAEVLEVRRQQGQKPVDADTIRKLKTVAMVVQETLRLYPPAPFVTREALRDVTLGGLHVPSGTGVRVPIALAHRDPAAWAAGGEPDGFDPGRFANGVAGACRPPHMYMPFGVGARTCAGQNLAVVEIKVVLALLLPRFELALSPGYVHRPAFRLTVEPGSGVALVLKKLC</sequence>
<dbReference type="GO" id="GO:0004497">
    <property type="term" value="F:monooxygenase activity"/>
    <property type="evidence" value="ECO:0007669"/>
    <property type="project" value="UniProtKB-KW"/>
</dbReference>
<keyword evidence="3 11" id="KW-0349">Heme</keyword>
<keyword evidence="8 11" id="KW-0408">Iron</keyword>
<evidence type="ECO:0000256" key="9">
    <source>
        <dbReference type="ARBA" id="ARBA00023033"/>
    </source>
</evidence>
<keyword evidence="5 11" id="KW-0479">Metal-binding</keyword>
<dbReference type="InterPro" id="IPR002401">
    <property type="entry name" value="Cyt_P450_E_grp-I"/>
</dbReference>
<proteinExistence type="inferred from homology"/>
<comment type="similarity">
    <text evidence="2 12">Belongs to the cytochrome P450 family.</text>
</comment>
<dbReference type="PRINTS" id="PR00463">
    <property type="entry name" value="EP450I"/>
</dbReference>
<evidence type="ECO:0000256" key="10">
    <source>
        <dbReference type="ARBA" id="ARBA00023136"/>
    </source>
</evidence>
<dbReference type="PRINTS" id="PR00385">
    <property type="entry name" value="P450"/>
</dbReference>
<gene>
    <name evidence="14" type="ORF">BDA96_05G015000</name>
</gene>
<dbReference type="Proteomes" id="UP000807115">
    <property type="component" value="Chromosome 5"/>
</dbReference>
<dbReference type="GO" id="GO:0005506">
    <property type="term" value="F:iron ion binding"/>
    <property type="evidence" value="ECO:0007669"/>
    <property type="project" value="InterPro"/>
</dbReference>
<protein>
    <recommendedName>
        <fullName evidence="16">Cytochrome P450</fullName>
    </recommendedName>
</protein>
<comment type="subcellular location">
    <subcellularLocation>
        <location evidence="1">Membrane</location>
    </subcellularLocation>
</comment>
<evidence type="ECO:0000256" key="2">
    <source>
        <dbReference type="ARBA" id="ARBA00010617"/>
    </source>
</evidence>
<keyword evidence="6 13" id="KW-1133">Transmembrane helix</keyword>
<comment type="caution">
    <text evidence="14">The sequence shown here is derived from an EMBL/GenBank/DDBJ whole genome shotgun (WGS) entry which is preliminary data.</text>
</comment>